<dbReference type="EMBL" id="CAADGD010000006">
    <property type="protein sequence ID" value="VFK68767.1"/>
    <property type="molecule type" value="Genomic_DNA"/>
</dbReference>
<reference evidence="2" key="1">
    <citation type="submission" date="2019-02" db="EMBL/GenBank/DDBJ databases">
        <authorList>
            <person name="Gruber-Vodicka R. H."/>
            <person name="Seah K. B. B."/>
        </authorList>
    </citation>
    <scope>NUCLEOTIDE SEQUENCE</scope>
    <source>
        <strain evidence="2">BECK_BY19</strain>
        <strain evidence="1">BECK_BY8</strain>
    </source>
</reference>
<name>A0A451ARZ9_9GAMM</name>
<sequence length="68" mass="7761">MSENAIVYNNTPFNEHIEKKASIVREKEFPFESLTPNTETIAAMEEARYDNLETVTLNELQAVLDADN</sequence>
<dbReference type="AlphaFoldDB" id="A0A451ARZ9"/>
<dbReference type="EMBL" id="CAADFZ010000008">
    <property type="protein sequence ID" value="VFK59742.1"/>
    <property type="molecule type" value="Genomic_DNA"/>
</dbReference>
<organism evidence="2">
    <name type="scientific">Candidatus Kentrum sp. UNK</name>
    <dbReference type="NCBI Taxonomy" id="2126344"/>
    <lineage>
        <taxon>Bacteria</taxon>
        <taxon>Pseudomonadati</taxon>
        <taxon>Pseudomonadota</taxon>
        <taxon>Gammaproteobacteria</taxon>
        <taxon>Candidatus Kentrum</taxon>
    </lineage>
</organism>
<gene>
    <name evidence="1" type="ORF">BECKUNK1418G_GA0071005_100852</name>
    <name evidence="2" type="ORF">BECKUNK1418H_GA0071006_10064</name>
</gene>
<accession>A0A451ARZ9</accession>
<evidence type="ECO:0000313" key="1">
    <source>
        <dbReference type="EMBL" id="VFK59742.1"/>
    </source>
</evidence>
<evidence type="ECO:0000313" key="2">
    <source>
        <dbReference type="EMBL" id="VFK68767.1"/>
    </source>
</evidence>
<protein>
    <submittedName>
        <fullName evidence="2">Uncharacterized protein</fullName>
    </submittedName>
</protein>
<proteinExistence type="predicted"/>